<dbReference type="InterPro" id="IPR000725">
    <property type="entry name" value="Olfact_rcpt"/>
</dbReference>
<feature type="transmembrane region" description="Helical" evidence="10">
    <location>
        <begin position="12"/>
        <end position="38"/>
    </location>
</feature>
<accession>A0AAW0HYS6</accession>
<keyword evidence="7 10" id="KW-0472">Membrane</keyword>
<evidence type="ECO:0000256" key="9">
    <source>
        <dbReference type="ARBA" id="ARBA00023224"/>
    </source>
</evidence>
<gene>
    <name evidence="11" type="ORF">U0070_018235</name>
</gene>
<dbReference type="GO" id="GO:0005886">
    <property type="term" value="C:plasma membrane"/>
    <property type="evidence" value="ECO:0007669"/>
    <property type="project" value="TreeGrafter"/>
</dbReference>
<name>A0AAW0HYS6_MYOGA</name>
<evidence type="ECO:0000313" key="12">
    <source>
        <dbReference type="Proteomes" id="UP001488838"/>
    </source>
</evidence>
<evidence type="ECO:0000256" key="6">
    <source>
        <dbReference type="ARBA" id="ARBA00023040"/>
    </source>
</evidence>
<keyword evidence="5 10" id="KW-1133">Transmembrane helix</keyword>
<dbReference type="InterPro" id="IPR050402">
    <property type="entry name" value="OR51/52/56-like"/>
</dbReference>
<dbReference type="GO" id="GO:0004984">
    <property type="term" value="F:olfactory receptor activity"/>
    <property type="evidence" value="ECO:0007669"/>
    <property type="project" value="InterPro"/>
</dbReference>
<keyword evidence="6" id="KW-0297">G-protein coupled receptor</keyword>
<dbReference type="AlphaFoldDB" id="A0AAW0HYS6"/>
<dbReference type="Proteomes" id="UP001488838">
    <property type="component" value="Unassembled WGS sequence"/>
</dbReference>
<dbReference type="PANTHER" id="PTHR26450">
    <property type="entry name" value="OLFACTORY RECEPTOR 56B1-RELATED"/>
    <property type="match status" value="1"/>
</dbReference>
<evidence type="ECO:0000256" key="7">
    <source>
        <dbReference type="ARBA" id="ARBA00023136"/>
    </source>
</evidence>
<dbReference type="Gene3D" id="1.20.1070.10">
    <property type="entry name" value="Rhodopsin 7-helix transmembrane proteins"/>
    <property type="match status" value="1"/>
</dbReference>
<keyword evidence="9" id="KW-0807">Transducer</keyword>
<feature type="non-terminal residue" evidence="11">
    <location>
        <position position="272"/>
    </location>
</feature>
<keyword evidence="8" id="KW-0675">Receptor</keyword>
<comment type="subcellular location">
    <subcellularLocation>
        <location evidence="1">Membrane</location>
        <topology evidence="1">Multi-pass membrane protein</topology>
    </subcellularLocation>
</comment>
<feature type="transmembrane region" description="Helical" evidence="10">
    <location>
        <begin position="165"/>
        <end position="186"/>
    </location>
</feature>
<reference evidence="11 12" key="1">
    <citation type="journal article" date="2023" name="bioRxiv">
        <title>Conserved and derived expression patterns and positive selection on dental genes reveal complex evolutionary context of ever-growing rodent molars.</title>
        <authorList>
            <person name="Calamari Z.T."/>
            <person name="Song A."/>
            <person name="Cohen E."/>
            <person name="Akter M."/>
            <person name="Roy R.D."/>
            <person name="Hallikas O."/>
            <person name="Christensen M.M."/>
            <person name="Li P."/>
            <person name="Marangoni P."/>
            <person name="Jernvall J."/>
            <person name="Klein O.D."/>
        </authorList>
    </citation>
    <scope>NUCLEOTIDE SEQUENCE [LARGE SCALE GENOMIC DNA]</scope>
    <source>
        <strain evidence="11">V071</strain>
    </source>
</reference>
<feature type="transmembrane region" description="Helical" evidence="10">
    <location>
        <begin position="225"/>
        <end position="243"/>
    </location>
</feature>
<dbReference type="SUPFAM" id="SSF81321">
    <property type="entry name" value="Family A G protein-coupled receptor-like"/>
    <property type="match status" value="1"/>
</dbReference>
<evidence type="ECO:0000256" key="2">
    <source>
        <dbReference type="ARBA" id="ARBA00022606"/>
    </source>
</evidence>
<evidence type="ECO:0000313" key="11">
    <source>
        <dbReference type="EMBL" id="KAK7807244.1"/>
    </source>
</evidence>
<sequence length="272" mass="30212">MPLHSYLSGSQVLSICTFGSPFLFTSSFLGNCTIFCVIRTEPSLHESDLGLSFSSIPMMFNSMGISAAVKVYIHGFTDMESSLLLIVPFVCSVALWHPLKYSSVLTSSRVVHTGLVSTVKSILLVLPFPLTLRRLRYCRMHLLTHSCSPHQDVMQLACSDNRDNFYYGLFVPLCVMSDHTVLGIALHGEWLEALNTCVSHICAVLIFYVTISTLAAMHRFVNHKAPLGIILIADAFLLVPPLMNPIVKTHQIRVKALEKLSHDILRSSIFST</sequence>
<protein>
    <recommendedName>
        <fullName evidence="13">G-protein coupled receptors family 1 profile domain-containing protein</fullName>
    </recommendedName>
</protein>
<feature type="transmembrane region" description="Helical" evidence="10">
    <location>
        <begin position="50"/>
        <end position="69"/>
    </location>
</feature>
<feature type="transmembrane region" description="Helical" evidence="10">
    <location>
        <begin position="81"/>
        <end position="99"/>
    </location>
</feature>
<comment type="caution">
    <text evidence="11">The sequence shown here is derived from an EMBL/GenBank/DDBJ whole genome shotgun (WGS) entry which is preliminary data.</text>
</comment>
<evidence type="ECO:0008006" key="13">
    <source>
        <dbReference type="Google" id="ProtNLM"/>
    </source>
</evidence>
<keyword evidence="3 10" id="KW-0812">Transmembrane</keyword>
<proteinExistence type="predicted"/>
<feature type="transmembrane region" description="Helical" evidence="10">
    <location>
        <begin position="198"/>
        <end position="218"/>
    </location>
</feature>
<dbReference type="PANTHER" id="PTHR26450:SF435">
    <property type="entry name" value="OLFACTORY RECEPTOR"/>
    <property type="match status" value="1"/>
</dbReference>
<evidence type="ECO:0000256" key="1">
    <source>
        <dbReference type="ARBA" id="ARBA00004141"/>
    </source>
</evidence>
<evidence type="ECO:0000256" key="10">
    <source>
        <dbReference type="SAM" id="Phobius"/>
    </source>
</evidence>
<dbReference type="GO" id="GO:0004930">
    <property type="term" value="F:G protein-coupled receptor activity"/>
    <property type="evidence" value="ECO:0007669"/>
    <property type="project" value="UniProtKB-KW"/>
</dbReference>
<dbReference type="EMBL" id="JBBHLL010000279">
    <property type="protein sequence ID" value="KAK7807244.1"/>
    <property type="molecule type" value="Genomic_DNA"/>
</dbReference>
<organism evidence="11 12">
    <name type="scientific">Myodes glareolus</name>
    <name type="common">Bank vole</name>
    <name type="synonym">Clethrionomys glareolus</name>
    <dbReference type="NCBI Taxonomy" id="447135"/>
    <lineage>
        <taxon>Eukaryota</taxon>
        <taxon>Metazoa</taxon>
        <taxon>Chordata</taxon>
        <taxon>Craniata</taxon>
        <taxon>Vertebrata</taxon>
        <taxon>Euteleostomi</taxon>
        <taxon>Mammalia</taxon>
        <taxon>Eutheria</taxon>
        <taxon>Euarchontoglires</taxon>
        <taxon>Glires</taxon>
        <taxon>Rodentia</taxon>
        <taxon>Myomorpha</taxon>
        <taxon>Muroidea</taxon>
        <taxon>Cricetidae</taxon>
        <taxon>Arvicolinae</taxon>
        <taxon>Myodes</taxon>
    </lineage>
</organism>
<evidence type="ECO:0000256" key="5">
    <source>
        <dbReference type="ARBA" id="ARBA00022989"/>
    </source>
</evidence>
<evidence type="ECO:0000256" key="8">
    <source>
        <dbReference type="ARBA" id="ARBA00023170"/>
    </source>
</evidence>
<feature type="transmembrane region" description="Helical" evidence="10">
    <location>
        <begin position="111"/>
        <end position="132"/>
    </location>
</feature>
<evidence type="ECO:0000256" key="3">
    <source>
        <dbReference type="ARBA" id="ARBA00022692"/>
    </source>
</evidence>
<keyword evidence="2" id="KW-0716">Sensory transduction</keyword>
<evidence type="ECO:0000256" key="4">
    <source>
        <dbReference type="ARBA" id="ARBA00022725"/>
    </source>
</evidence>
<dbReference type="Pfam" id="PF13853">
    <property type="entry name" value="7tm_4"/>
    <property type="match status" value="1"/>
</dbReference>
<keyword evidence="4" id="KW-0552">Olfaction</keyword>
<keyword evidence="12" id="KW-1185">Reference proteome</keyword>